<evidence type="ECO:0000313" key="2">
    <source>
        <dbReference type="EMBL" id="KAG7450983.1"/>
    </source>
</evidence>
<comment type="caution">
    <text evidence="2">The sequence shown here is derived from an EMBL/GenBank/DDBJ whole genome shotgun (WGS) entry which is preliminary data.</text>
</comment>
<keyword evidence="3" id="KW-1185">Reference proteome</keyword>
<dbReference type="AlphaFoldDB" id="A0A9P7W2G5"/>
<protein>
    <submittedName>
        <fullName evidence="2">Uncharacterized protein</fullName>
    </submittedName>
</protein>
<organism evidence="2 3">
    <name type="scientific">Guyanagaster necrorhizus</name>
    <dbReference type="NCBI Taxonomy" id="856835"/>
    <lineage>
        <taxon>Eukaryota</taxon>
        <taxon>Fungi</taxon>
        <taxon>Dikarya</taxon>
        <taxon>Basidiomycota</taxon>
        <taxon>Agaricomycotina</taxon>
        <taxon>Agaricomycetes</taxon>
        <taxon>Agaricomycetidae</taxon>
        <taxon>Agaricales</taxon>
        <taxon>Marasmiineae</taxon>
        <taxon>Physalacriaceae</taxon>
        <taxon>Guyanagaster</taxon>
    </lineage>
</organism>
<accession>A0A9P7W2G5</accession>
<gene>
    <name evidence="2" type="ORF">BT62DRAFT_389539</name>
</gene>
<keyword evidence="1" id="KW-0472">Membrane</keyword>
<dbReference type="EMBL" id="MU250525">
    <property type="protein sequence ID" value="KAG7450983.1"/>
    <property type="molecule type" value="Genomic_DNA"/>
</dbReference>
<name>A0A9P7W2G5_9AGAR</name>
<dbReference type="GeneID" id="66103050"/>
<keyword evidence="1" id="KW-1133">Transmembrane helix</keyword>
<proteinExistence type="predicted"/>
<reference evidence="2" key="1">
    <citation type="submission" date="2020-11" db="EMBL/GenBank/DDBJ databases">
        <title>Adaptations for nitrogen fixation in a non-lichenized fungal sporocarp promotes dispersal by wood-feeding termites.</title>
        <authorList>
            <consortium name="DOE Joint Genome Institute"/>
            <person name="Koch R.A."/>
            <person name="Yoon G."/>
            <person name="Arayal U."/>
            <person name="Lail K."/>
            <person name="Amirebrahimi M."/>
            <person name="Labutti K."/>
            <person name="Lipzen A."/>
            <person name="Riley R."/>
            <person name="Barry K."/>
            <person name="Henrissat B."/>
            <person name="Grigoriev I.V."/>
            <person name="Herr J.R."/>
            <person name="Aime M.C."/>
        </authorList>
    </citation>
    <scope>NUCLEOTIDE SEQUENCE</scope>
    <source>
        <strain evidence="2">MCA 3950</strain>
    </source>
</reference>
<keyword evidence="1" id="KW-0812">Transmembrane</keyword>
<dbReference type="Proteomes" id="UP000812287">
    <property type="component" value="Unassembled WGS sequence"/>
</dbReference>
<evidence type="ECO:0000256" key="1">
    <source>
        <dbReference type="SAM" id="Phobius"/>
    </source>
</evidence>
<evidence type="ECO:0000313" key="3">
    <source>
        <dbReference type="Proteomes" id="UP000812287"/>
    </source>
</evidence>
<dbReference type="RefSeq" id="XP_043044483.1">
    <property type="nucleotide sequence ID" value="XM_043180754.1"/>
</dbReference>
<sequence>MFIVIDPAKKEMLFCGSFIKKDDKDFPRRIIAWLTVYIMSVLMHQYVCILKARANACTGIELWKKIAELARRAYTLLAKKSPDDPAEGEQQFNDGITLLQESTANWPGDPEPFMEAINKIRVKNEEYVTKLTSRCRVLDMCREL</sequence>
<feature type="transmembrane region" description="Helical" evidence="1">
    <location>
        <begin position="30"/>
        <end position="47"/>
    </location>
</feature>